<dbReference type="PANTHER" id="PTHR40074">
    <property type="entry name" value="O-ACETYLTRANSFERASE WECH"/>
    <property type="match status" value="1"/>
</dbReference>
<feature type="transmembrane region" description="Helical" evidence="8">
    <location>
        <begin position="305"/>
        <end position="327"/>
    </location>
</feature>
<comment type="similarity">
    <text evidence="2">Belongs to the acyltransferase 3 family.</text>
</comment>
<keyword evidence="5 8" id="KW-1133">Transmembrane helix</keyword>
<keyword evidence="10" id="KW-0808">Transferase</keyword>
<evidence type="ECO:0000256" key="7">
    <source>
        <dbReference type="SAM" id="MobiDB-lite"/>
    </source>
</evidence>
<feature type="region of interest" description="Disordered" evidence="7">
    <location>
        <begin position="379"/>
        <end position="400"/>
    </location>
</feature>
<feature type="transmembrane region" description="Helical" evidence="8">
    <location>
        <begin position="92"/>
        <end position="112"/>
    </location>
</feature>
<name>A0ABW5R1G5_9BACL</name>
<dbReference type="EMBL" id="JBHUMY010000026">
    <property type="protein sequence ID" value="MFD2662312.1"/>
    <property type="molecule type" value="Genomic_DNA"/>
</dbReference>
<feature type="transmembrane region" description="Helical" evidence="8">
    <location>
        <begin position="140"/>
        <end position="160"/>
    </location>
</feature>
<accession>A0ABW5R1G5</accession>
<feature type="transmembrane region" description="Helical" evidence="8">
    <location>
        <begin position="204"/>
        <end position="224"/>
    </location>
</feature>
<proteinExistence type="inferred from homology"/>
<feature type="transmembrane region" description="Helical" evidence="8">
    <location>
        <begin position="276"/>
        <end position="298"/>
    </location>
</feature>
<feature type="transmembrane region" description="Helical" evidence="8">
    <location>
        <begin position="236"/>
        <end position="256"/>
    </location>
</feature>
<keyword evidence="6 8" id="KW-0472">Membrane</keyword>
<dbReference type="GO" id="GO:0016746">
    <property type="term" value="F:acyltransferase activity"/>
    <property type="evidence" value="ECO:0007669"/>
    <property type="project" value="UniProtKB-KW"/>
</dbReference>
<feature type="transmembrane region" description="Helical" evidence="8">
    <location>
        <begin position="16"/>
        <end position="34"/>
    </location>
</feature>
<dbReference type="Proteomes" id="UP001597493">
    <property type="component" value="Unassembled WGS sequence"/>
</dbReference>
<keyword evidence="3" id="KW-1003">Cell membrane</keyword>
<evidence type="ECO:0000313" key="10">
    <source>
        <dbReference type="EMBL" id="MFD2662312.1"/>
    </source>
</evidence>
<organism evidence="10 11">
    <name type="scientific">Paenibacillus thailandensis</name>
    <dbReference type="NCBI Taxonomy" id="393250"/>
    <lineage>
        <taxon>Bacteria</taxon>
        <taxon>Bacillati</taxon>
        <taxon>Bacillota</taxon>
        <taxon>Bacilli</taxon>
        <taxon>Bacillales</taxon>
        <taxon>Paenibacillaceae</taxon>
        <taxon>Paenibacillus</taxon>
    </lineage>
</organism>
<sequence>MSTAITRRDKIPELQLVRAFAIIGVLSVHSTSFATVEMMNYPHASFLYNFFNIFMKFGTPTFILLSSFVLFYNYYSRPLDRSLIGGFYKKRLLYIIIPYLLFSLVYFVNYRIHSSTALSAGETLRQLWQDVATGTANTHLYFVFISIQFYLLFPLFLWLLKRFPALAACAVPIGIAIQWAFVLVNKYGLAEPVPNKGSWSLSYFSYYFMGAALGIYFPRIKNWIVMSREHATPVKIAAWTLLWAAWLAAGLSHVYIWHQTRTGAGSYNSLLYEGLWNLHTFLSALVLMQLAFVIYRYVSGPLASVLGHLGAMSFGIYLIHPLFLYYYRLFHPQAGSPYIHVWYLGGFAVALIASWAVVTLTARYVPFNWIIFGSLPKRRTGADKPAHQARKQQTPKQLEA</sequence>
<feature type="transmembrane region" description="Helical" evidence="8">
    <location>
        <begin position="46"/>
        <end position="71"/>
    </location>
</feature>
<feature type="compositionally biased region" description="Polar residues" evidence="7">
    <location>
        <begin position="391"/>
        <end position="400"/>
    </location>
</feature>
<feature type="transmembrane region" description="Helical" evidence="8">
    <location>
        <begin position="339"/>
        <end position="362"/>
    </location>
</feature>
<comment type="subcellular location">
    <subcellularLocation>
        <location evidence="1">Cell membrane</location>
        <topology evidence="1">Multi-pass membrane protein</topology>
    </subcellularLocation>
</comment>
<keyword evidence="10" id="KW-0012">Acyltransferase</keyword>
<dbReference type="RefSeq" id="WP_379276410.1">
    <property type="nucleotide sequence ID" value="NZ_JBHUGT010000033.1"/>
</dbReference>
<feature type="transmembrane region" description="Helical" evidence="8">
    <location>
        <begin position="165"/>
        <end position="184"/>
    </location>
</feature>
<evidence type="ECO:0000256" key="6">
    <source>
        <dbReference type="ARBA" id="ARBA00023136"/>
    </source>
</evidence>
<gene>
    <name evidence="10" type="ORF">ACFSW5_18815</name>
</gene>
<dbReference type="InterPro" id="IPR002656">
    <property type="entry name" value="Acyl_transf_3_dom"/>
</dbReference>
<keyword evidence="4 8" id="KW-0812">Transmembrane</keyword>
<evidence type="ECO:0000259" key="9">
    <source>
        <dbReference type="Pfam" id="PF01757"/>
    </source>
</evidence>
<evidence type="ECO:0000256" key="5">
    <source>
        <dbReference type="ARBA" id="ARBA00022989"/>
    </source>
</evidence>
<feature type="domain" description="Acyltransferase 3" evidence="9">
    <location>
        <begin position="12"/>
        <end position="357"/>
    </location>
</feature>
<dbReference type="Pfam" id="PF01757">
    <property type="entry name" value="Acyl_transf_3"/>
    <property type="match status" value="1"/>
</dbReference>
<evidence type="ECO:0000256" key="3">
    <source>
        <dbReference type="ARBA" id="ARBA00022475"/>
    </source>
</evidence>
<evidence type="ECO:0000256" key="8">
    <source>
        <dbReference type="SAM" id="Phobius"/>
    </source>
</evidence>
<keyword evidence="11" id="KW-1185">Reference proteome</keyword>
<reference evidence="11" key="1">
    <citation type="journal article" date="2019" name="Int. J. Syst. Evol. Microbiol.">
        <title>The Global Catalogue of Microorganisms (GCM) 10K type strain sequencing project: providing services to taxonomists for standard genome sequencing and annotation.</title>
        <authorList>
            <consortium name="The Broad Institute Genomics Platform"/>
            <consortium name="The Broad Institute Genome Sequencing Center for Infectious Disease"/>
            <person name="Wu L."/>
            <person name="Ma J."/>
        </authorList>
    </citation>
    <scope>NUCLEOTIDE SEQUENCE [LARGE SCALE GENOMIC DNA]</scope>
    <source>
        <strain evidence="11">TISTR 1827</strain>
    </source>
</reference>
<evidence type="ECO:0000256" key="1">
    <source>
        <dbReference type="ARBA" id="ARBA00004651"/>
    </source>
</evidence>
<evidence type="ECO:0000313" key="11">
    <source>
        <dbReference type="Proteomes" id="UP001597493"/>
    </source>
</evidence>
<evidence type="ECO:0000256" key="4">
    <source>
        <dbReference type="ARBA" id="ARBA00022692"/>
    </source>
</evidence>
<dbReference type="PANTHER" id="PTHR40074:SF2">
    <property type="entry name" value="O-ACETYLTRANSFERASE WECH"/>
    <property type="match status" value="1"/>
</dbReference>
<evidence type="ECO:0000256" key="2">
    <source>
        <dbReference type="ARBA" id="ARBA00007400"/>
    </source>
</evidence>
<comment type="caution">
    <text evidence="10">The sequence shown here is derived from an EMBL/GenBank/DDBJ whole genome shotgun (WGS) entry which is preliminary data.</text>
</comment>
<protein>
    <submittedName>
        <fullName evidence="10">Acyltransferase</fullName>
    </submittedName>
</protein>